<keyword evidence="3 8" id="KW-0328">Glycosyltransferase</keyword>
<dbReference type="InterPro" id="IPR029044">
    <property type="entry name" value="Nucleotide-diphossugar_trans"/>
</dbReference>
<feature type="region of interest" description="Disordered" evidence="9">
    <location>
        <begin position="1"/>
        <end position="51"/>
    </location>
</feature>
<evidence type="ECO:0000256" key="3">
    <source>
        <dbReference type="ARBA" id="ARBA00022676"/>
    </source>
</evidence>
<dbReference type="PANTHER" id="PTHR11675">
    <property type="entry name" value="N-ACETYLGALACTOSAMINYLTRANSFERASE"/>
    <property type="match status" value="1"/>
</dbReference>
<dbReference type="Pfam" id="PF00535">
    <property type="entry name" value="Glycos_transf_2"/>
    <property type="match status" value="1"/>
</dbReference>
<dbReference type="Gene3D" id="3.90.550.10">
    <property type="entry name" value="Spore Coat Polysaccharide Biosynthesis Protein SpsA, Chain A"/>
    <property type="match status" value="2"/>
</dbReference>
<dbReference type="InterPro" id="IPR001173">
    <property type="entry name" value="Glyco_trans_2-like"/>
</dbReference>
<dbReference type="GO" id="GO:0004653">
    <property type="term" value="F:polypeptide N-acetylgalactosaminyltransferase activity"/>
    <property type="evidence" value="ECO:0007669"/>
    <property type="project" value="TreeGrafter"/>
</dbReference>
<evidence type="ECO:0000256" key="6">
    <source>
        <dbReference type="ARBA" id="ARBA00023157"/>
    </source>
</evidence>
<evidence type="ECO:0000256" key="4">
    <source>
        <dbReference type="ARBA" id="ARBA00022679"/>
    </source>
</evidence>
<evidence type="ECO:0000256" key="9">
    <source>
        <dbReference type="SAM" id="MobiDB-lite"/>
    </source>
</evidence>
<dbReference type="Gene3D" id="2.80.10.50">
    <property type="match status" value="1"/>
</dbReference>
<protein>
    <recommendedName>
        <fullName evidence="8">Polypeptide N-acetylgalactosaminyltransferase</fullName>
        <ecNumber evidence="8">2.4.1.-</ecNumber>
    </recommendedName>
    <alternativeName>
        <fullName evidence="8">Protein-UDP acetylgalactosaminyltransferase</fullName>
    </alternativeName>
</protein>
<evidence type="ECO:0000256" key="1">
    <source>
        <dbReference type="ARBA" id="ARBA00001936"/>
    </source>
</evidence>
<dbReference type="PANTHER" id="PTHR11675:SF68">
    <property type="entry name" value="N-ACETYLGALACTOSAMINYLTRANSFERASE 7"/>
    <property type="match status" value="1"/>
</dbReference>
<dbReference type="EMBL" id="JAVRJZ010001415">
    <property type="protein sequence ID" value="KAK2701852.1"/>
    <property type="molecule type" value="Genomic_DNA"/>
</dbReference>
<dbReference type="GO" id="GO:0030246">
    <property type="term" value="F:carbohydrate binding"/>
    <property type="evidence" value="ECO:0007669"/>
    <property type="project" value="UniProtKB-KW"/>
</dbReference>
<dbReference type="SUPFAM" id="SSF53448">
    <property type="entry name" value="Nucleotide-diphospho-sugar transferases"/>
    <property type="match status" value="1"/>
</dbReference>
<dbReference type="SUPFAM" id="SSF50370">
    <property type="entry name" value="Ricin B-like lectins"/>
    <property type="match status" value="1"/>
</dbReference>
<keyword evidence="7 8" id="KW-0464">Manganese</keyword>
<evidence type="ECO:0000256" key="5">
    <source>
        <dbReference type="ARBA" id="ARBA00022723"/>
    </source>
</evidence>
<evidence type="ECO:0000256" key="2">
    <source>
        <dbReference type="ARBA" id="ARBA00004922"/>
    </source>
</evidence>
<comment type="caution">
    <text evidence="11">The sequence shown here is derived from an EMBL/GenBank/DDBJ whole genome shotgun (WGS) entry which is preliminary data.</text>
</comment>
<feature type="domain" description="Glycosyltransferase 2-like" evidence="10">
    <location>
        <begin position="109"/>
        <end position="172"/>
    </location>
</feature>
<evidence type="ECO:0000259" key="10">
    <source>
        <dbReference type="Pfam" id="PF00535"/>
    </source>
</evidence>
<comment type="subcellular location">
    <subcellularLocation>
        <location evidence="8">Golgi apparatus membrane</location>
        <topology evidence="8">Single-pass type II membrane protein</topology>
    </subcellularLocation>
</comment>
<accession>A0AA88HAF9</accession>
<organism evidence="11 12">
    <name type="scientific">Artemia franciscana</name>
    <name type="common">Brine shrimp</name>
    <name type="synonym">Artemia sanfranciscana</name>
    <dbReference type="NCBI Taxonomy" id="6661"/>
    <lineage>
        <taxon>Eukaryota</taxon>
        <taxon>Metazoa</taxon>
        <taxon>Ecdysozoa</taxon>
        <taxon>Arthropoda</taxon>
        <taxon>Crustacea</taxon>
        <taxon>Branchiopoda</taxon>
        <taxon>Anostraca</taxon>
        <taxon>Artemiidae</taxon>
        <taxon>Artemia</taxon>
    </lineage>
</organism>
<dbReference type="Proteomes" id="UP001187531">
    <property type="component" value="Unassembled WGS sequence"/>
</dbReference>
<keyword evidence="8" id="KW-0333">Golgi apparatus</keyword>
<keyword evidence="6 8" id="KW-1015">Disulfide bond</keyword>
<comment type="cofactor">
    <cofactor evidence="1 8">
        <name>Mn(2+)</name>
        <dbReference type="ChEBI" id="CHEBI:29035"/>
    </cofactor>
</comment>
<dbReference type="GO" id="GO:0046872">
    <property type="term" value="F:metal ion binding"/>
    <property type="evidence" value="ECO:0007669"/>
    <property type="project" value="UniProtKB-KW"/>
</dbReference>
<dbReference type="EC" id="2.4.1.-" evidence="8"/>
<dbReference type="InterPro" id="IPR035992">
    <property type="entry name" value="Ricin_B-like_lectins"/>
</dbReference>
<dbReference type="PROSITE" id="PS50231">
    <property type="entry name" value="RICIN_B_LECTIN"/>
    <property type="match status" value="1"/>
</dbReference>
<gene>
    <name evidence="11" type="ORF">QYM36_019509</name>
</gene>
<keyword evidence="8" id="KW-0430">Lectin</keyword>
<feature type="compositionally biased region" description="Polar residues" evidence="9">
    <location>
        <begin position="20"/>
        <end position="34"/>
    </location>
</feature>
<dbReference type="GO" id="GO:0006493">
    <property type="term" value="P:protein O-linked glycosylation"/>
    <property type="evidence" value="ECO:0007669"/>
    <property type="project" value="TreeGrafter"/>
</dbReference>
<keyword evidence="4 8" id="KW-0808">Transferase</keyword>
<evidence type="ECO:0000313" key="12">
    <source>
        <dbReference type="Proteomes" id="UP001187531"/>
    </source>
</evidence>
<evidence type="ECO:0000313" key="11">
    <source>
        <dbReference type="EMBL" id="KAK2701852.1"/>
    </source>
</evidence>
<comment type="similarity">
    <text evidence="8">Belongs to the glycosyltransferase 2 family. GalNAc-T subfamily.</text>
</comment>
<dbReference type="AlphaFoldDB" id="A0AA88HAF9"/>
<dbReference type="GO" id="GO:0000139">
    <property type="term" value="C:Golgi membrane"/>
    <property type="evidence" value="ECO:0007669"/>
    <property type="project" value="UniProtKB-SubCell"/>
</dbReference>
<evidence type="ECO:0000256" key="7">
    <source>
        <dbReference type="ARBA" id="ARBA00023211"/>
    </source>
</evidence>
<keyword evidence="5" id="KW-0479">Metal-binding</keyword>
<name>A0AA88HAF9_ARTSF</name>
<comment type="pathway">
    <text evidence="2 8">Protein modification; protein glycosylation.</text>
</comment>
<evidence type="ECO:0000256" key="8">
    <source>
        <dbReference type="RuleBase" id="RU361242"/>
    </source>
</evidence>
<keyword evidence="12" id="KW-1185">Reference proteome</keyword>
<sequence length="255" mass="28890">MVHKARNLAKSQKLKKKLPQNLSPTYQYNQTGNYESEPWPKGDGPGEQGMPYKVLPQFENYAERSVSEYGMNIAVSDAIGMNRTIPDTRLEECKYWDYPTDLPKPLSTRSKGAHEATGEVVLFLDAHCEVGLNWLPPLLTPIQLDNTTMTVPIVDGIDSNDFHYSSTYPEDTHIRGQLSTGERCIVGDNKGVQLVPCELGTVDGPWQYNEENNLMYHTKLGKCLAVHKHNKKLKMLPCIAKSNSFKWIFRSFEPK</sequence>
<proteinExistence type="inferred from homology"/>
<reference evidence="11" key="1">
    <citation type="submission" date="2023-07" db="EMBL/GenBank/DDBJ databases">
        <title>Chromosome-level genome assembly of Artemia franciscana.</title>
        <authorList>
            <person name="Jo E."/>
        </authorList>
    </citation>
    <scope>NUCLEOTIDE SEQUENCE</scope>
    <source>
        <tissue evidence="11">Whole body</tissue>
    </source>
</reference>
<feature type="compositionally biased region" description="Basic residues" evidence="9">
    <location>
        <begin position="1"/>
        <end position="18"/>
    </location>
</feature>